<keyword evidence="2" id="KW-1185">Reference proteome</keyword>
<reference evidence="1 2" key="1">
    <citation type="submission" date="2014-06" db="EMBL/GenBank/DDBJ databases">
        <authorList>
            <consortium name="DOE Joint Genome Institute"/>
            <person name="Kuo A."/>
            <person name="Kohler A."/>
            <person name="Nagy L.G."/>
            <person name="Floudas D."/>
            <person name="Copeland A."/>
            <person name="Barry K.W."/>
            <person name="Cichocki N."/>
            <person name="Veneault-Fourrey C."/>
            <person name="LaButti K."/>
            <person name="Lindquist E.A."/>
            <person name="Lipzen A."/>
            <person name="Lundell T."/>
            <person name="Morin E."/>
            <person name="Murat C."/>
            <person name="Sun H."/>
            <person name="Tunlid A."/>
            <person name="Henrissat B."/>
            <person name="Grigoriev I.V."/>
            <person name="Hibbett D.S."/>
            <person name="Martin F."/>
            <person name="Nordberg H.P."/>
            <person name="Cantor M.N."/>
            <person name="Hua S.X."/>
        </authorList>
    </citation>
    <scope>NUCLEOTIDE SEQUENCE [LARGE SCALE GENOMIC DNA]</scope>
    <source>
        <strain evidence="1 2">ATCC 200175</strain>
    </source>
</reference>
<evidence type="ECO:0000313" key="2">
    <source>
        <dbReference type="Proteomes" id="UP000053647"/>
    </source>
</evidence>
<proteinExistence type="predicted"/>
<dbReference type="AlphaFoldDB" id="A0A0C9TA57"/>
<dbReference type="Proteomes" id="UP000053647">
    <property type="component" value="Unassembled WGS sequence"/>
</dbReference>
<protein>
    <submittedName>
        <fullName evidence="1">Uncharacterized protein</fullName>
    </submittedName>
</protein>
<accession>A0A0C9TA57</accession>
<organism evidence="1 2">
    <name type="scientific">Paxillus involutus ATCC 200175</name>
    <dbReference type="NCBI Taxonomy" id="664439"/>
    <lineage>
        <taxon>Eukaryota</taxon>
        <taxon>Fungi</taxon>
        <taxon>Dikarya</taxon>
        <taxon>Basidiomycota</taxon>
        <taxon>Agaricomycotina</taxon>
        <taxon>Agaricomycetes</taxon>
        <taxon>Agaricomycetidae</taxon>
        <taxon>Boletales</taxon>
        <taxon>Paxilineae</taxon>
        <taxon>Paxillaceae</taxon>
        <taxon>Paxillus</taxon>
    </lineage>
</organism>
<dbReference type="HOGENOM" id="CLU_2460801_0_0_1"/>
<reference evidence="2" key="2">
    <citation type="submission" date="2015-01" db="EMBL/GenBank/DDBJ databases">
        <title>Evolutionary Origins and Diversification of the Mycorrhizal Mutualists.</title>
        <authorList>
            <consortium name="DOE Joint Genome Institute"/>
            <consortium name="Mycorrhizal Genomics Consortium"/>
            <person name="Kohler A."/>
            <person name="Kuo A."/>
            <person name="Nagy L.G."/>
            <person name="Floudas D."/>
            <person name="Copeland A."/>
            <person name="Barry K.W."/>
            <person name="Cichocki N."/>
            <person name="Veneault-Fourrey C."/>
            <person name="LaButti K."/>
            <person name="Lindquist E.A."/>
            <person name="Lipzen A."/>
            <person name="Lundell T."/>
            <person name="Morin E."/>
            <person name="Murat C."/>
            <person name="Riley R."/>
            <person name="Ohm R."/>
            <person name="Sun H."/>
            <person name="Tunlid A."/>
            <person name="Henrissat B."/>
            <person name="Grigoriev I.V."/>
            <person name="Hibbett D.S."/>
            <person name="Martin F."/>
        </authorList>
    </citation>
    <scope>NUCLEOTIDE SEQUENCE [LARGE SCALE GENOMIC DNA]</scope>
    <source>
        <strain evidence="2">ATCC 200175</strain>
    </source>
</reference>
<sequence length="89" mass="10057">MIKSVSGDFSEDLSVTSVGRLALPEIQHWERLAVLIRESVVKAVAPSAKFTAKAVRYTAQRLSARQMTYLLDRLQQRRSQPFAQRLPVS</sequence>
<evidence type="ECO:0000313" key="1">
    <source>
        <dbReference type="EMBL" id="KIJ07988.1"/>
    </source>
</evidence>
<dbReference type="EMBL" id="KN819730">
    <property type="protein sequence ID" value="KIJ07988.1"/>
    <property type="molecule type" value="Genomic_DNA"/>
</dbReference>
<name>A0A0C9TA57_PAXIN</name>
<gene>
    <name evidence="1" type="ORF">PAXINDRAFT_18845</name>
</gene>